<reference evidence="1 2" key="1">
    <citation type="submission" date="2022-02" db="EMBL/GenBank/DDBJ databases">
        <authorList>
            <person name="Min J."/>
        </authorList>
    </citation>
    <scope>NUCLEOTIDE SEQUENCE [LARGE SCALE GENOMIC DNA]</scope>
    <source>
        <strain evidence="1 2">GR10-1</strain>
    </source>
</reference>
<dbReference type="InterPro" id="IPR015915">
    <property type="entry name" value="Kelch-typ_b-propeller"/>
</dbReference>
<dbReference type="Pfam" id="PF24996">
    <property type="entry name" value="NANM"/>
    <property type="match status" value="2"/>
</dbReference>
<evidence type="ECO:0000313" key="1">
    <source>
        <dbReference type="EMBL" id="MCH5599836.1"/>
    </source>
</evidence>
<keyword evidence="2" id="KW-1185">Reference proteome</keyword>
<dbReference type="Proteomes" id="UP001202248">
    <property type="component" value="Unassembled WGS sequence"/>
</dbReference>
<proteinExistence type="predicted"/>
<dbReference type="Gene3D" id="2.120.10.80">
    <property type="entry name" value="Kelch-type beta propeller"/>
    <property type="match status" value="1"/>
</dbReference>
<dbReference type="InterPro" id="IPR056734">
    <property type="entry name" value="NANM"/>
</dbReference>
<comment type="caution">
    <text evidence="1">The sequence shown here is derived from an EMBL/GenBank/DDBJ whole genome shotgun (WGS) entry which is preliminary data.</text>
</comment>
<dbReference type="EMBL" id="JAKWBL010000004">
    <property type="protein sequence ID" value="MCH5599836.1"/>
    <property type="molecule type" value="Genomic_DNA"/>
</dbReference>
<evidence type="ECO:0000313" key="2">
    <source>
        <dbReference type="Proteomes" id="UP001202248"/>
    </source>
</evidence>
<gene>
    <name evidence="1" type="ORF">MKP09_18915</name>
</gene>
<dbReference type="RefSeq" id="WP_240831864.1">
    <property type="nucleotide sequence ID" value="NZ_JAKWBL010000004.1"/>
</dbReference>
<protein>
    <submittedName>
        <fullName evidence="1">Galactose oxidase</fullName>
    </submittedName>
</protein>
<sequence length="359" mass="39327">MIFSSCKEDKKETVFEWSQLPQVPDKVGFAGCFAGVSGDHIIVAGGSQFPEGSRPWTGGVKQWNNKVLALKNVTEGWKEIGELPHQMGYGISLNWENGILLIGGADQHQHYRNVYFISYSNGKLSVDSMPDLPEPLANSCGAIIEGVVYVAGGLLSPTAKSTQKNFWSLDLNRPKAEQVWKVLPSWPGEGRMLSVAGVLNNEFYLLSGASVHVESGDTATSRSYLNDAFAYNPQTGWRKIKDLPHSVTAAPTPAYSDSKEHLLVFGGDDGSRADQNAVLKDQHPGFRTEIISYNSKKDKWDVVGNVLTDRHADADIRPDLSTWAPVTTPLVLWNNNIILPQGEARPGVRTNRVLVASPK</sequence>
<dbReference type="SUPFAM" id="SSF117281">
    <property type="entry name" value="Kelch motif"/>
    <property type="match status" value="1"/>
</dbReference>
<name>A0ABS9SN75_9BACT</name>
<organism evidence="1 2">
    <name type="scientific">Niabella ginsengisoli</name>
    <dbReference type="NCBI Taxonomy" id="522298"/>
    <lineage>
        <taxon>Bacteria</taxon>
        <taxon>Pseudomonadati</taxon>
        <taxon>Bacteroidota</taxon>
        <taxon>Chitinophagia</taxon>
        <taxon>Chitinophagales</taxon>
        <taxon>Chitinophagaceae</taxon>
        <taxon>Niabella</taxon>
    </lineage>
</organism>
<dbReference type="PANTHER" id="PTHR45632">
    <property type="entry name" value="LD33804P"/>
    <property type="match status" value="1"/>
</dbReference>
<accession>A0ABS9SN75</accession>